<keyword evidence="1" id="KW-0472">Membrane</keyword>
<gene>
    <name evidence="3" type="ORF">FJT64_010500</name>
</gene>
<evidence type="ECO:0000313" key="4">
    <source>
        <dbReference type="Proteomes" id="UP000440578"/>
    </source>
</evidence>
<feature type="signal peptide" evidence="2">
    <location>
        <begin position="1"/>
        <end position="20"/>
    </location>
</feature>
<sequence length="177" mass="18346">MNCRALALLTVAVLASYSEAVIVLTTAAAAGTVGVGAATAAVALAGIGGLALGAGLGGLVAAGGRRRHKRSVEEVAKEDTVFNLVAASDSYGCALKLVCLLEAKPDDQLGEDDKFILNIFGREPEAPAVDALQSARGAYDYAAFMGHKFGADSCEKLFHTCSFQYDAMIEYVARLRA</sequence>
<dbReference type="OrthoDB" id="6340939at2759"/>
<protein>
    <submittedName>
        <fullName evidence="3">Uncharacterized protein</fullName>
    </submittedName>
</protein>
<dbReference type="AlphaFoldDB" id="A0A6A4V9U1"/>
<reference evidence="3 4" key="1">
    <citation type="submission" date="2019-07" db="EMBL/GenBank/DDBJ databases">
        <title>Draft genome assembly of a fouling barnacle, Amphibalanus amphitrite (Darwin, 1854): The first reference genome for Thecostraca.</title>
        <authorList>
            <person name="Kim W."/>
        </authorList>
    </citation>
    <scope>NUCLEOTIDE SEQUENCE [LARGE SCALE GENOMIC DNA]</scope>
    <source>
        <strain evidence="3">SNU_AA5</strain>
        <tissue evidence="3">Soma without cirri and trophi</tissue>
    </source>
</reference>
<evidence type="ECO:0000256" key="1">
    <source>
        <dbReference type="SAM" id="Phobius"/>
    </source>
</evidence>
<organism evidence="3 4">
    <name type="scientific">Amphibalanus amphitrite</name>
    <name type="common">Striped barnacle</name>
    <name type="synonym">Balanus amphitrite</name>
    <dbReference type="NCBI Taxonomy" id="1232801"/>
    <lineage>
        <taxon>Eukaryota</taxon>
        <taxon>Metazoa</taxon>
        <taxon>Ecdysozoa</taxon>
        <taxon>Arthropoda</taxon>
        <taxon>Crustacea</taxon>
        <taxon>Multicrustacea</taxon>
        <taxon>Cirripedia</taxon>
        <taxon>Thoracica</taxon>
        <taxon>Thoracicalcarea</taxon>
        <taxon>Balanomorpha</taxon>
        <taxon>Balanoidea</taxon>
        <taxon>Balanidae</taxon>
        <taxon>Amphibalaninae</taxon>
        <taxon>Amphibalanus</taxon>
    </lineage>
</organism>
<keyword evidence="4" id="KW-1185">Reference proteome</keyword>
<name>A0A6A4V9U1_AMPAM</name>
<keyword evidence="2" id="KW-0732">Signal</keyword>
<comment type="caution">
    <text evidence="3">The sequence shown here is derived from an EMBL/GenBank/DDBJ whole genome shotgun (WGS) entry which is preliminary data.</text>
</comment>
<evidence type="ECO:0000256" key="2">
    <source>
        <dbReference type="SAM" id="SignalP"/>
    </source>
</evidence>
<keyword evidence="1" id="KW-1133">Transmembrane helix</keyword>
<keyword evidence="1" id="KW-0812">Transmembrane</keyword>
<feature type="transmembrane region" description="Helical" evidence="1">
    <location>
        <begin position="36"/>
        <end position="61"/>
    </location>
</feature>
<proteinExistence type="predicted"/>
<feature type="chain" id="PRO_5025466419" evidence="2">
    <location>
        <begin position="21"/>
        <end position="177"/>
    </location>
</feature>
<evidence type="ECO:0000313" key="3">
    <source>
        <dbReference type="EMBL" id="KAF0291346.1"/>
    </source>
</evidence>
<accession>A0A6A4V9U1</accession>
<dbReference type="EMBL" id="VIIS01001887">
    <property type="protein sequence ID" value="KAF0291346.1"/>
    <property type="molecule type" value="Genomic_DNA"/>
</dbReference>
<dbReference type="Proteomes" id="UP000440578">
    <property type="component" value="Unassembled WGS sequence"/>
</dbReference>